<evidence type="ECO:0000256" key="1">
    <source>
        <dbReference type="ARBA" id="ARBA00023002"/>
    </source>
</evidence>
<evidence type="ECO:0008006" key="4">
    <source>
        <dbReference type="Google" id="ProtNLM"/>
    </source>
</evidence>
<dbReference type="SUPFAM" id="SSF51905">
    <property type="entry name" value="FAD/NAD(P)-binding domain"/>
    <property type="match status" value="1"/>
</dbReference>
<dbReference type="Pfam" id="PF13738">
    <property type="entry name" value="Pyr_redox_3"/>
    <property type="match status" value="1"/>
</dbReference>
<organism evidence="2 3">
    <name type="scientific">Elaphomyces granulatus</name>
    <dbReference type="NCBI Taxonomy" id="519963"/>
    <lineage>
        <taxon>Eukaryota</taxon>
        <taxon>Fungi</taxon>
        <taxon>Dikarya</taxon>
        <taxon>Ascomycota</taxon>
        <taxon>Pezizomycotina</taxon>
        <taxon>Eurotiomycetes</taxon>
        <taxon>Eurotiomycetidae</taxon>
        <taxon>Eurotiales</taxon>
        <taxon>Elaphomycetaceae</taxon>
        <taxon>Elaphomyces</taxon>
    </lineage>
</organism>
<accession>A0A232LP39</accession>
<dbReference type="InterPro" id="IPR050982">
    <property type="entry name" value="Auxin_biosynth/cation_transpt"/>
</dbReference>
<protein>
    <recommendedName>
        <fullName evidence="4">FAD/NAD(P)-binding domain-containing protein</fullName>
    </recommendedName>
</protein>
<evidence type="ECO:0000313" key="3">
    <source>
        <dbReference type="Proteomes" id="UP000243515"/>
    </source>
</evidence>
<dbReference type="GO" id="GO:0050660">
    <property type="term" value="F:flavin adenine dinucleotide binding"/>
    <property type="evidence" value="ECO:0007669"/>
    <property type="project" value="TreeGrafter"/>
</dbReference>
<proteinExistence type="predicted"/>
<evidence type="ECO:0000313" key="2">
    <source>
        <dbReference type="EMBL" id="OXV05930.1"/>
    </source>
</evidence>
<dbReference type="PANTHER" id="PTHR43539">
    <property type="entry name" value="FLAVIN-BINDING MONOOXYGENASE-LIKE PROTEIN (AFU_ORTHOLOGUE AFUA_4G09220)"/>
    <property type="match status" value="1"/>
</dbReference>
<dbReference type="Gene3D" id="3.50.50.60">
    <property type="entry name" value="FAD/NAD(P)-binding domain"/>
    <property type="match status" value="1"/>
</dbReference>
<dbReference type="Proteomes" id="UP000243515">
    <property type="component" value="Unassembled WGS sequence"/>
</dbReference>
<comment type="caution">
    <text evidence="2">The sequence shown here is derived from an EMBL/GenBank/DDBJ whole genome shotgun (WGS) entry which is preliminary data.</text>
</comment>
<dbReference type="InterPro" id="IPR036188">
    <property type="entry name" value="FAD/NAD-bd_sf"/>
</dbReference>
<dbReference type="AlphaFoldDB" id="A0A232LP39"/>
<dbReference type="EMBL" id="NPHW01006297">
    <property type="protein sequence ID" value="OXV05930.1"/>
    <property type="molecule type" value="Genomic_DNA"/>
</dbReference>
<gene>
    <name evidence="2" type="ORF">Egran_06300</name>
</gene>
<sequence length="616" mass="68969">MTMSHLQNRLVVDLPVSPKVTSPVDACGISQHWIKKLETVLGSNDFSHLSELFHPESWWRDAIALQWDLRTIQNLDRIEEFIKQYQPNAMLSSCRLQGDGKYRPTFDTPVNGLNWILSMFFFETRLGRGTGVFRLTQDNAGVWKAFTMYTSLQELKGFEEPLGPRRVPGTSPPVPGALKPSTWVERRQRQLEFLDEEPTALVVGAGHSGLNIAARLQSLGVSCLIIDKNERIGDNWRNRYRVLVTHDPAEFTHMAYLPFPKNWPQFTPKDKLGDWLETYASVLELNVWTSTSIKSAEYDTEKSEWTAVVIQKNGNEKTLRPRHLIWCTGHTAEPLSTSLPGQGDFKGTVYHGIDHQDASLYDVEGKNVVVVGTGNSGHDIAEDFYQNGAKVTMIQRSGTYVVTTTKGIPILHSGSHNEHSPPTEQVDIVTQSLPIPVFFKFCACVTDHIASVEREHLDGLEKAGFKLHYGPNGGGLIQLYYTRGGGYYIDSGCSQLIIDGKIKVKQSPEGIAGFKPHSLVLKDGSELKADVVVLATGYRNMRSSVHKVLGDKIADQCRDVWDLDEEGEINTMWRPSGHPRFWFMGGNLALCRIYSKFLALQIKAIEEGFTPAPPTT</sequence>
<dbReference type="GO" id="GO:0004497">
    <property type="term" value="F:monooxygenase activity"/>
    <property type="evidence" value="ECO:0007669"/>
    <property type="project" value="TreeGrafter"/>
</dbReference>
<dbReference type="OrthoDB" id="74360at2759"/>
<dbReference type="PRINTS" id="PR00411">
    <property type="entry name" value="PNDRDTASEI"/>
</dbReference>
<keyword evidence="3" id="KW-1185">Reference proteome</keyword>
<name>A0A232LP39_9EURO</name>
<dbReference type="PANTHER" id="PTHR43539:SF24">
    <property type="entry name" value="FAD_NAD(P)-BINDING DOMAIN-CONTAINING PROTEIN-RELATED"/>
    <property type="match status" value="1"/>
</dbReference>
<reference evidence="2 3" key="1">
    <citation type="journal article" date="2015" name="Environ. Microbiol.">
        <title>Metagenome sequence of Elaphomyces granulatus from sporocarp tissue reveals Ascomycota ectomycorrhizal fingerprints of genome expansion and a Proteobacteria-rich microbiome.</title>
        <authorList>
            <person name="Quandt C.A."/>
            <person name="Kohler A."/>
            <person name="Hesse C.N."/>
            <person name="Sharpton T.J."/>
            <person name="Martin F."/>
            <person name="Spatafora J.W."/>
        </authorList>
    </citation>
    <scope>NUCLEOTIDE SEQUENCE [LARGE SCALE GENOMIC DNA]</scope>
    <source>
        <strain evidence="2 3">OSC145934</strain>
    </source>
</reference>
<keyword evidence="1" id="KW-0560">Oxidoreductase</keyword>